<feature type="domain" description="Nudix hydrolase" evidence="10">
    <location>
        <begin position="221"/>
        <end position="355"/>
    </location>
</feature>
<accession>A0A1Y1RLE1</accession>
<dbReference type="InterPro" id="IPR000086">
    <property type="entry name" value="NUDIX_hydrolase_dom"/>
</dbReference>
<evidence type="ECO:0000259" key="10">
    <source>
        <dbReference type="PROSITE" id="PS51462"/>
    </source>
</evidence>
<dbReference type="InterPro" id="IPR020084">
    <property type="entry name" value="NUDIX_hydrolase_CS"/>
</dbReference>
<dbReference type="PROSITE" id="PS00893">
    <property type="entry name" value="NUDIX_BOX"/>
    <property type="match status" value="1"/>
</dbReference>
<dbReference type="GO" id="GO:0035529">
    <property type="term" value="F:NADH pyrophosphatase activity"/>
    <property type="evidence" value="ECO:0007669"/>
    <property type="project" value="TreeGrafter"/>
</dbReference>
<comment type="cofactor">
    <cofactor evidence="1">
        <name>Mg(2+)</name>
        <dbReference type="ChEBI" id="CHEBI:18420"/>
    </cofactor>
</comment>
<dbReference type="AlphaFoldDB" id="A0A1Y1RLE1"/>
<keyword evidence="6" id="KW-0378">Hydrolase</keyword>
<keyword evidence="7" id="KW-0460">Magnesium</keyword>
<dbReference type="NCBIfam" id="NF001299">
    <property type="entry name" value="PRK00241.1"/>
    <property type="match status" value="1"/>
</dbReference>
<evidence type="ECO:0000256" key="5">
    <source>
        <dbReference type="ARBA" id="ARBA00022723"/>
    </source>
</evidence>
<reference evidence="11 12" key="1">
    <citation type="submission" date="2016-05" db="EMBL/GenBank/DDBJ databases">
        <title>Draft genome sequence of a porcine commensal Rothia nasimurium.</title>
        <authorList>
            <person name="Gaiser R.A."/>
            <person name="Van Baarlen P."/>
            <person name="Wells J.M."/>
        </authorList>
    </citation>
    <scope>NUCLEOTIDE SEQUENCE [LARGE SCALE GENOMIC DNA]</scope>
    <source>
        <strain evidence="11 12">PT-32</strain>
    </source>
</reference>
<evidence type="ECO:0000256" key="2">
    <source>
        <dbReference type="ARBA" id="ARBA00001947"/>
    </source>
</evidence>
<dbReference type="GO" id="GO:0005829">
    <property type="term" value="C:cytosol"/>
    <property type="evidence" value="ECO:0007669"/>
    <property type="project" value="TreeGrafter"/>
</dbReference>
<evidence type="ECO:0000313" key="11">
    <source>
        <dbReference type="EMBL" id="ORC15163.1"/>
    </source>
</evidence>
<dbReference type="EC" id="3.6.1.22" evidence="4"/>
<dbReference type="InterPro" id="IPR050241">
    <property type="entry name" value="NAD-cap_RNA_hydrolase_NudC"/>
</dbReference>
<evidence type="ECO:0000256" key="7">
    <source>
        <dbReference type="ARBA" id="ARBA00022842"/>
    </source>
</evidence>
<keyword evidence="8" id="KW-0520">NAD</keyword>
<proteinExistence type="inferred from homology"/>
<gene>
    <name evidence="11" type="ORF">A7979_08145</name>
</gene>
<evidence type="ECO:0000256" key="1">
    <source>
        <dbReference type="ARBA" id="ARBA00001946"/>
    </source>
</evidence>
<dbReference type="GO" id="GO:0046872">
    <property type="term" value="F:metal ion binding"/>
    <property type="evidence" value="ECO:0007669"/>
    <property type="project" value="UniProtKB-KW"/>
</dbReference>
<dbReference type="EMBL" id="LXWF01000045">
    <property type="protein sequence ID" value="ORC15163.1"/>
    <property type="molecule type" value="Genomic_DNA"/>
</dbReference>
<comment type="cofactor">
    <cofactor evidence="2">
        <name>Zn(2+)</name>
        <dbReference type="ChEBI" id="CHEBI:29105"/>
    </cofactor>
</comment>
<organism evidence="11 12">
    <name type="scientific">Rothia nasimurium</name>
    <dbReference type="NCBI Taxonomy" id="85336"/>
    <lineage>
        <taxon>Bacteria</taxon>
        <taxon>Bacillati</taxon>
        <taxon>Actinomycetota</taxon>
        <taxon>Actinomycetes</taxon>
        <taxon>Micrococcales</taxon>
        <taxon>Micrococcaceae</taxon>
        <taxon>Rothia</taxon>
    </lineage>
</organism>
<evidence type="ECO:0000256" key="4">
    <source>
        <dbReference type="ARBA" id="ARBA00012381"/>
    </source>
</evidence>
<dbReference type="GO" id="GO:0019677">
    <property type="term" value="P:NAD+ catabolic process"/>
    <property type="evidence" value="ECO:0007669"/>
    <property type="project" value="TreeGrafter"/>
</dbReference>
<evidence type="ECO:0000256" key="8">
    <source>
        <dbReference type="ARBA" id="ARBA00023027"/>
    </source>
</evidence>
<dbReference type="InterPro" id="IPR049734">
    <property type="entry name" value="NudC-like_C"/>
</dbReference>
<dbReference type="Pfam" id="PF00293">
    <property type="entry name" value="NUDIX"/>
    <property type="match status" value="1"/>
</dbReference>
<dbReference type="GO" id="GO:0006742">
    <property type="term" value="P:NADP+ catabolic process"/>
    <property type="evidence" value="ECO:0007669"/>
    <property type="project" value="TreeGrafter"/>
</dbReference>
<dbReference type="CDD" id="cd03429">
    <property type="entry name" value="NUDIX_NADH_pyrophosphatase_Nudt13"/>
    <property type="match status" value="1"/>
</dbReference>
<evidence type="ECO:0000256" key="9">
    <source>
        <dbReference type="ARBA" id="ARBA00023679"/>
    </source>
</evidence>
<name>A0A1Y1RLE1_9MICC</name>
<dbReference type="Proteomes" id="UP000192359">
    <property type="component" value="Unassembled WGS sequence"/>
</dbReference>
<comment type="caution">
    <text evidence="11">The sequence shown here is derived from an EMBL/GenBank/DDBJ whole genome shotgun (WGS) entry which is preliminary data.</text>
</comment>
<evidence type="ECO:0000313" key="12">
    <source>
        <dbReference type="Proteomes" id="UP000192359"/>
    </source>
</evidence>
<keyword evidence="5" id="KW-0479">Metal-binding</keyword>
<dbReference type="PROSITE" id="PS51462">
    <property type="entry name" value="NUDIX"/>
    <property type="match status" value="1"/>
</dbReference>
<dbReference type="PANTHER" id="PTHR42904:SF6">
    <property type="entry name" value="NAD-CAPPED RNA HYDROLASE NUDT12"/>
    <property type="match status" value="1"/>
</dbReference>
<sequence length="366" mass="39591">MLKEAPGFFGAVGRALVMGPEQLSGRQRASYPWGHRPVLLALDQGRILLGPAESAEGSDGQAAEPLDLATAFKLKSHDLLNYTEADYHQYPTLLWAGCRAPASGLLTDISDEQPALALTGAFERFLDLGQLNLQGLENEEESTADVLAARTGGTWVPVRDYAGYGYSGQGPAFEWGEVLVAAASLASWHRATGFDAATGQPTYARCGGWVRSAENGRELFPRTDPAVITAVTAQSEGTEKILLGQARAWGPGRFSTFAGFVEGGEALETAVLREVYEECGGHVASLRYVGSQPWPFPRSLMCGFLAELSNPQQVRADGAEIETLRWFSRDELVAAYRHQQVILPGPSSISRRLIELWLGFSLDTES</sequence>
<evidence type="ECO:0000256" key="6">
    <source>
        <dbReference type="ARBA" id="ARBA00022801"/>
    </source>
</evidence>
<comment type="catalytic activity">
    <reaction evidence="9">
        <text>a 5'-end NAD(+)-phospho-ribonucleoside in mRNA + H2O = a 5'-end phospho-adenosine-phospho-ribonucleoside in mRNA + beta-nicotinamide D-ribonucleotide + 2 H(+)</text>
        <dbReference type="Rhea" id="RHEA:60876"/>
        <dbReference type="Rhea" id="RHEA-COMP:15698"/>
        <dbReference type="Rhea" id="RHEA-COMP:15719"/>
        <dbReference type="ChEBI" id="CHEBI:14649"/>
        <dbReference type="ChEBI" id="CHEBI:15377"/>
        <dbReference type="ChEBI" id="CHEBI:15378"/>
        <dbReference type="ChEBI" id="CHEBI:144029"/>
        <dbReference type="ChEBI" id="CHEBI:144051"/>
    </reaction>
    <physiologicalReaction direction="left-to-right" evidence="9">
        <dbReference type="Rhea" id="RHEA:60877"/>
    </physiologicalReaction>
</comment>
<dbReference type="Gene3D" id="3.90.79.10">
    <property type="entry name" value="Nucleoside Triphosphate Pyrophosphohydrolase"/>
    <property type="match status" value="1"/>
</dbReference>
<evidence type="ECO:0000256" key="3">
    <source>
        <dbReference type="ARBA" id="ARBA00009595"/>
    </source>
</evidence>
<protein>
    <recommendedName>
        <fullName evidence="4">NAD(+) diphosphatase</fullName>
        <ecNumber evidence="4">3.6.1.22</ecNumber>
    </recommendedName>
</protein>
<comment type="similarity">
    <text evidence="3">Belongs to the Nudix hydrolase family. NudC subfamily.</text>
</comment>
<keyword evidence="12" id="KW-1185">Reference proteome</keyword>
<dbReference type="InterPro" id="IPR015797">
    <property type="entry name" value="NUDIX_hydrolase-like_dom_sf"/>
</dbReference>
<dbReference type="SUPFAM" id="SSF55811">
    <property type="entry name" value="Nudix"/>
    <property type="match status" value="1"/>
</dbReference>
<dbReference type="PANTHER" id="PTHR42904">
    <property type="entry name" value="NUDIX HYDROLASE, NUDC SUBFAMILY"/>
    <property type="match status" value="1"/>
</dbReference>